<dbReference type="EMBL" id="FTOC01000020">
    <property type="protein sequence ID" value="SIS65491.1"/>
    <property type="molecule type" value="Genomic_DNA"/>
</dbReference>
<keyword evidence="2" id="KW-1185">Reference proteome</keyword>
<accession>A0A1N7KVC1</accession>
<gene>
    <name evidence="1" type="ORF">SAMN05421687_1203</name>
</gene>
<evidence type="ECO:0000313" key="2">
    <source>
        <dbReference type="Proteomes" id="UP000187608"/>
    </source>
</evidence>
<reference evidence="2" key="1">
    <citation type="submission" date="2017-01" db="EMBL/GenBank/DDBJ databases">
        <authorList>
            <person name="Varghese N."/>
            <person name="Submissions S."/>
        </authorList>
    </citation>
    <scope>NUCLEOTIDE SEQUENCE [LARGE SCALE GENOMIC DNA]</scope>
    <source>
        <strain evidence="2">DSM 23127</strain>
    </source>
</reference>
<protein>
    <submittedName>
        <fullName evidence="1">Uncharacterized protein</fullName>
    </submittedName>
</protein>
<proteinExistence type="predicted"/>
<name>A0A1N7KVC1_9BACI</name>
<organism evidence="1 2">
    <name type="scientific">Salimicrobium flavidum</name>
    <dbReference type="NCBI Taxonomy" id="570947"/>
    <lineage>
        <taxon>Bacteria</taxon>
        <taxon>Bacillati</taxon>
        <taxon>Bacillota</taxon>
        <taxon>Bacilli</taxon>
        <taxon>Bacillales</taxon>
        <taxon>Bacillaceae</taxon>
        <taxon>Salimicrobium</taxon>
    </lineage>
</organism>
<evidence type="ECO:0000313" key="1">
    <source>
        <dbReference type="EMBL" id="SIS65491.1"/>
    </source>
</evidence>
<dbReference type="Proteomes" id="UP000187608">
    <property type="component" value="Unassembled WGS sequence"/>
</dbReference>
<dbReference type="AlphaFoldDB" id="A0A1N7KVC1"/>
<sequence length="59" mass="6885">MTNYIHKLRVYFAKIDFRTLQSEFHRIAMGTLEATLHLTWSLYENESKAGNPAITRDLA</sequence>